<evidence type="ECO:0000259" key="2">
    <source>
        <dbReference type="PROSITE" id="PS51222"/>
    </source>
</evidence>
<dbReference type="PROSITE" id="PS51222">
    <property type="entry name" value="DCD"/>
    <property type="match status" value="2"/>
</dbReference>
<dbReference type="OrthoDB" id="1928633at2759"/>
<dbReference type="SMART" id="SM00767">
    <property type="entry name" value="DCD"/>
    <property type="match status" value="2"/>
</dbReference>
<name>A0A811SGK8_9POAL</name>
<protein>
    <recommendedName>
        <fullName evidence="2">DCD domain-containing protein</fullName>
    </recommendedName>
</protein>
<evidence type="ECO:0000256" key="1">
    <source>
        <dbReference type="SAM" id="MobiDB-lite"/>
    </source>
</evidence>
<dbReference type="PANTHER" id="PTHR46444:SF9">
    <property type="entry name" value="DCD (DEVELOPMENT AND CELL DEATH) DOMAIN PROTEIN"/>
    <property type="match status" value="1"/>
</dbReference>
<feature type="region of interest" description="Disordered" evidence="1">
    <location>
        <begin position="1"/>
        <end position="56"/>
    </location>
</feature>
<proteinExistence type="predicted"/>
<comment type="caution">
    <text evidence="3">The sequence shown here is derived from an EMBL/GenBank/DDBJ whole genome shotgun (WGS) entry which is preliminary data.</text>
</comment>
<dbReference type="PANTHER" id="PTHR46444">
    <property type="entry name" value="DCD (DEVELOPMENT AND CELL DEATH) DOMAIN PROTEIN-RELATED"/>
    <property type="match status" value="1"/>
</dbReference>
<keyword evidence="4" id="KW-1185">Reference proteome</keyword>
<dbReference type="EMBL" id="CAJGYO010000019">
    <property type="protein sequence ID" value="CAD6340076.1"/>
    <property type="molecule type" value="Genomic_DNA"/>
</dbReference>
<dbReference type="InterPro" id="IPR013989">
    <property type="entry name" value="Dev_and_cell_death_domain"/>
</dbReference>
<evidence type="ECO:0000313" key="3">
    <source>
        <dbReference type="EMBL" id="CAD6340076.1"/>
    </source>
</evidence>
<feature type="compositionally biased region" description="Basic residues" evidence="1">
    <location>
        <begin position="880"/>
        <end position="889"/>
    </location>
</feature>
<reference evidence="3" key="1">
    <citation type="submission" date="2020-10" db="EMBL/GenBank/DDBJ databases">
        <authorList>
            <person name="Han B."/>
            <person name="Lu T."/>
            <person name="Zhao Q."/>
            <person name="Huang X."/>
            <person name="Zhao Y."/>
        </authorList>
    </citation>
    <scope>NUCLEOTIDE SEQUENCE</scope>
</reference>
<organism evidence="3 4">
    <name type="scientific">Miscanthus lutarioriparius</name>
    <dbReference type="NCBI Taxonomy" id="422564"/>
    <lineage>
        <taxon>Eukaryota</taxon>
        <taxon>Viridiplantae</taxon>
        <taxon>Streptophyta</taxon>
        <taxon>Embryophyta</taxon>
        <taxon>Tracheophyta</taxon>
        <taxon>Spermatophyta</taxon>
        <taxon>Magnoliopsida</taxon>
        <taxon>Liliopsida</taxon>
        <taxon>Poales</taxon>
        <taxon>Poaceae</taxon>
        <taxon>PACMAD clade</taxon>
        <taxon>Panicoideae</taxon>
        <taxon>Andropogonodae</taxon>
        <taxon>Andropogoneae</taxon>
        <taxon>Saccharinae</taxon>
        <taxon>Miscanthus</taxon>
    </lineage>
</organism>
<feature type="compositionally biased region" description="Acidic residues" evidence="1">
    <location>
        <begin position="42"/>
        <end position="51"/>
    </location>
</feature>
<feature type="region of interest" description="Disordered" evidence="1">
    <location>
        <begin position="1473"/>
        <end position="1512"/>
    </location>
</feature>
<feature type="domain" description="DCD" evidence="2">
    <location>
        <begin position="126"/>
        <end position="256"/>
    </location>
</feature>
<evidence type="ECO:0000313" key="4">
    <source>
        <dbReference type="Proteomes" id="UP000604825"/>
    </source>
</evidence>
<feature type="region of interest" description="Disordered" evidence="1">
    <location>
        <begin position="861"/>
        <end position="914"/>
    </location>
</feature>
<feature type="domain" description="DCD" evidence="2">
    <location>
        <begin position="544"/>
        <end position="688"/>
    </location>
</feature>
<dbReference type="Proteomes" id="UP000604825">
    <property type="component" value="Unassembled WGS sequence"/>
</dbReference>
<dbReference type="Pfam" id="PF10539">
    <property type="entry name" value="Dev_Cell_Death"/>
    <property type="match status" value="2"/>
</dbReference>
<sequence>MEMDSAAEEWRRKEREAARRTETMEVEKEARGEGKVWRGGVEAEEEAEDGGGGDVYKWEKGGAIGRNWRMQMQGHQRQPFEAGHRPFWRPRGGGWSGREGGRGGFQFQRHPWNQRHQKSDISNNPGVYGGAVIICNHEIKRQFFEQKHFALPGYAATFIKKIRAGMLLFLFEHEERKLYGVFEATSDGALNILPDACASLCKLRPAQVLFRRVWFCKPLTEAEFSDAIKGYCLQPQRSFFGISYQQVLNLVDLFSSRMIRLQPYQKPKSKVLWDYKISLARTGREFRLYTHSNGFSRPPSMFCNNRISLPHIPFMHAKYNGQHPAHKHESPLHPCPKPVVFKSPDIIEKNKPDDADYIPLELDDCNSDSDGNQSALMGTVSFHSTMESNISCEDQVPKPFNGKHTEDDRCCSPVLNQRFVSESETGQNNVTLHIMKGSESELQAKGCKQKGTIQLELSDVLPPTRACSLAKMVSFSFGGNGISDTSDKSSCIPTLAGIQQNREAVLKERKEHIGFLARGIQSERDASAKRMDFGMVKAQSKECATFGGAVFLCNHLTRKECFDKKIFGLPRFCADFVEKVKAGTTLFLYDVDQCKLHGVFEATSDGAVNIIPVAYVTSGKGELQDAVQNYSVKNKFSYGLSHQQVAKLLHLFSSQNRLQLPQNPRLQDDLPGDLETSSLAKVTDVQSSPNSSSCGSFRSTCQTCSSTTLGEHTALLGEKLTDPVALVHRGIQSDISDVAKSKRSKSPLQSGADMASATIPGNQEAMHDQSTDDYIPLPQEEDTFEGVDDLFALLKDENHSSESKGSSDSENHTTFHQVCIRKEDECYPPILDSKLRADSEGRTSVFSRLVRKNEIYNHRKRFKTEAFPPRSAEFSNALSQRKKQRKAQHNRPFPCRNDGMPDMPSADGLNRAPASNRSFVWRRSTKSSVGEQSGIQTGLVPFPCEDGNKRGVSSKQPARYNTCKKSFVPQGCPKLVVSCDKGLNMPTVFAGVPDCNADNVKEMRTPFLNCKQHAKVVCSDDVEGEGRKKKKRQATASFHQEYPSDTALIPKGTKTMAMLAVPDENFKEKSITLSSKDTHTQLAIPYLDAKVLLQDEQQQSFQGCFEYSEDVTCDSSLILEGSKTMETLAEQSFGVRKSLLSDETQSHVAADYLGTGTSFQQKETQSIRSCYRVVNGDKILLLGKSETMDFLPGHDEDCENKKILPSDESDRLATSCHLETEMPLLQKQTPNVLSCSEVVHDDEVLIPEIPEVMSPKSDTDCGNQVTSLYSGYREEVCHVVKNYHEVVPSDAVSDREGCGPLNNFPPLHGDSAKKNFLFDKTSEHVSTGHQDTVMLPHDEPYHSCCGDTSTVLECTTVDTGSGDGGSEHKNSCDEKDDETLYLVTGSKDTLSGDGSRSCAPTNDQVCSEVMLLKEEGQHQNLQSNSNSVDSFAVSSEGCGSKSGISVPQVADLPGTNAESRTSFVNDFSSESAETFSASALGGEEADRNVNRSEAYAEPPILQHDPGESMKQL</sequence>
<accession>A0A811SGK8</accession>
<feature type="compositionally biased region" description="Basic and acidic residues" evidence="1">
    <location>
        <begin position="8"/>
        <end position="36"/>
    </location>
</feature>
<gene>
    <name evidence="3" type="ORF">NCGR_LOCUS64174</name>
</gene>